<comment type="subcellular location">
    <subcellularLocation>
        <location evidence="1">Membrane</location>
        <topology evidence="1">Lipid-anchor</topology>
    </subcellularLocation>
</comment>
<comment type="similarity">
    <text evidence="6">Belongs to the nlpA lipoprotein family.</text>
</comment>
<sequence length="300" mass="32327">MKTTKWTFISALILIFSLIVSGCGTAANNAPASSPEASAAASPAEQTQSPEASASAAPQEAVTLKVGAAPVPHAEILEFVKPLLKEQGVNLEIVVLDDEGQLNPALFEKQIDANYFQHVPYLDSIKGEKGYDFAVTAKVHVEPIGFYSEKLKAKDDIADGATIAIPNNPSNEYRALVLLEQQGLIKLKEGLENTYEATPKDIVDNPKNLKFEEVDSATLPRVLPDVDGAIINTNLVLEAGIDPNTALFREDADSPYANIIVVRSGDENREEIKKLDAALVSPEVKKFIQDKYGVAVVPAF</sequence>
<keyword evidence="3" id="KW-0472">Membrane</keyword>
<keyword evidence="5 6" id="KW-0449">Lipoprotein</keyword>
<dbReference type="InterPro" id="IPR004872">
    <property type="entry name" value="Lipoprotein_NlpA"/>
</dbReference>
<evidence type="ECO:0000256" key="7">
    <source>
        <dbReference type="PIRSR" id="PIRSR002854-1"/>
    </source>
</evidence>
<proteinExistence type="inferred from homology"/>
<evidence type="ECO:0000256" key="4">
    <source>
        <dbReference type="ARBA" id="ARBA00023139"/>
    </source>
</evidence>
<evidence type="ECO:0000256" key="5">
    <source>
        <dbReference type="ARBA" id="ARBA00023288"/>
    </source>
</evidence>
<feature type="region of interest" description="Disordered" evidence="8">
    <location>
        <begin position="30"/>
        <end position="56"/>
    </location>
</feature>
<keyword evidence="4" id="KW-0564">Palmitate</keyword>
<dbReference type="RefSeq" id="WP_099518154.1">
    <property type="nucleotide sequence ID" value="NZ_CP016808.1"/>
</dbReference>
<dbReference type="CDD" id="cd13597">
    <property type="entry name" value="PBP2_lipoprotein_Tp32"/>
    <property type="match status" value="1"/>
</dbReference>
<dbReference type="GO" id="GO:0016020">
    <property type="term" value="C:membrane"/>
    <property type="evidence" value="ECO:0007669"/>
    <property type="project" value="UniProtKB-SubCell"/>
</dbReference>
<dbReference type="AlphaFoldDB" id="A0A1B2DGK8"/>
<keyword evidence="2 9" id="KW-0732">Signal</keyword>
<feature type="chain" id="PRO_5039081752" description="Lipoprotein" evidence="9">
    <location>
        <begin position="27"/>
        <end position="300"/>
    </location>
</feature>
<organism evidence="10">
    <name type="scientific">Paenibacillus sp. BIHB 4019</name>
    <dbReference type="NCBI Taxonomy" id="1870819"/>
    <lineage>
        <taxon>Bacteria</taxon>
        <taxon>Bacillati</taxon>
        <taxon>Bacillota</taxon>
        <taxon>Bacilli</taxon>
        <taxon>Bacillales</taxon>
        <taxon>Paenibacillaceae</taxon>
        <taxon>Paenibacillus</taxon>
    </lineage>
</organism>
<evidence type="ECO:0000256" key="2">
    <source>
        <dbReference type="ARBA" id="ARBA00022729"/>
    </source>
</evidence>
<evidence type="ECO:0000313" key="10">
    <source>
        <dbReference type="EMBL" id="ANY66867.1"/>
    </source>
</evidence>
<name>A0A1B2DGK8_9BACL</name>
<dbReference type="PANTHER" id="PTHR30429:SF0">
    <property type="entry name" value="METHIONINE-BINDING LIPOPROTEIN METQ"/>
    <property type="match status" value="1"/>
</dbReference>
<gene>
    <name evidence="10" type="ORF">BBD42_10610</name>
</gene>
<dbReference type="PROSITE" id="PS51257">
    <property type="entry name" value="PROKAR_LIPOPROTEIN"/>
    <property type="match status" value="1"/>
</dbReference>
<evidence type="ECO:0000256" key="9">
    <source>
        <dbReference type="SAM" id="SignalP"/>
    </source>
</evidence>
<feature type="lipid moiety-binding region" description="S-diacylglycerol cysteine" evidence="7">
    <location>
        <position position="23"/>
    </location>
</feature>
<dbReference type="PANTHER" id="PTHR30429">
    <property type="entry name" value="D-METHIONINE-BINDING LIPOPROTEIN METQ"/>
    <property type="match status" value="1"/>
</dbReference>
<dbReference type="SUPFAM" id="SSF53850">
    <property type="entry name" value="Periplasmic binding protein-like II"/>
    <property type="match status" value="1"/>
</dbReference>
<dbReference type="PIRSF" id="PIRSF002854">
    <property type="entry name" value="MetQ"/>
    <property type="match status" value="1"/>
</dbReference>
<feature type="signal peptide" evidence="9">
    <location>
        <begin position="1"/>
        <end position="26"/>
    </location>
</feature>
<evidence type="ECO:0000256" key="3">
    <source>
        <dbReference type="ARBA" id="ARBA00023136"/>
    </source>
</evidence>
<reference evidence="10" key="1">
    <citation type="submission" date="2016-08" db="EMBL/GenBank/DDBJ databases">
        <title>Complete Genome Seqeunce of Paenibacillus sp. BIHB 4019 from tea rhizoplane.</title>
        <authorList>
            <person name="Thakur R."/>
            <person name="Swarnkar M.K."/>
            <person name="Gulati A."/>
        </authorList>
    </citation>
    <scope>NUCLEOTIDE SEQUENCE [LARGE SCALE GENOMIC DNA]</scope>
    <source>
        <strain evidence="10">BIHB4019</strain>
    </source>
</reference>
<dbReference type="EMBL" id="CP016808">
    <property type="protein sequence ID" value="ANY66867.1"/>
    <property type="molecule type" value="Genomic_DNA"/>
</dbReference>
<evidence type="ECO:0000256" key="6">
    <source>
        <dbReference type="PIRNR" id="PIRNR002854"/>
    </source>
</evidence>
<evidence type="ECO:0000256" key="1">
    <source>
        <dbReference type="ARBA" id="ARBA00004635"/>
    </source>
</evidence>
<accession>A0A1B2DGK8</accession>
<evidence type="ECO:0000256" key="8">
    <source>
        <dbReference type="SAM" id="MobiDB-lite"/>
    </source>
</evidence>
<protein>
    <recommendedName>
        <fullName evidence="6">Lipoprotein</fullName>
    </recommendedName>
</protein>
<dbReference type="Gene3D" id="3.40.190.10">
    <property type="entry name" value="Periplasmic binding protein-like II"/>
    <property type="match status" value="2"/>
</dbReference>
<dbReference type="Pfam" id="PF03180">
    <property type="entry name" value="Lipoprotein_9"/>
    <property type="match status" value="1"/>
</dbReference>